<evidence type="ECO:0000313" key="2">
    <source>
        <dbReference type="EMBL" id="QBR92019.1"/>
    </source>
</evidence>
<evidence type="ECO:0000313" key="3">
    <source>
        <dbReference type="Proteomes" id="UP000294894"/>
    </source>
</evidence>
<proteinExistence type="predicted"/>
<evidence type="ECO:0000259" key="1">
    <source>
        <dbReference type="Pfam" id="PF12680"/>
    </source>
</evidence>
<accession>A0A4P7GJR7</accession>
<dbReference type="SUPFAM" id="SSF54427">
    <property type="entry name" value="NTF2-like"/>
    <property type="match status" value="1"/>
</dbReference>
<dbReference type="InterPro" id="IPR037401">
    <property type="entry name" value="SnoaL-like"/>
</dbReference>
<dbReference type="EMBL" id="CP038267">
    <property type="protein sequence ID" value="QBR92019.1"/>
    <property type="molecule type" value="Genomic_DNA"/>
</dbReference>
<reference evidence="2 3" key="1">
    <citation type="submission" date="2019-03" db="EMBL/GenBank/DDBJ databases">
        <title>Three New Species of Nocardioides, Nocardioides euryhalodurans sp. nov., Nocardioides seonyuensis sp. nov. and Nocardioides eburneoflavus sp. nov., Iolated from Soil.</title>
        <authorList>
            <person name="Roh S.G."/>
            <person name="Lee C."/>
            <person name="Kim M.-K."/>
            <person name="Kim S.B."/>
        </authorList>
    </citation>
    <scope>NUCLEOTIDE SEQUENCE [LARGE SCALE GENOMIC DNA]</scope>
    <source>
        <strain evidence="2 3">MMS17-SY117</strain>
    </source>
</reference>
<organism evidence="2 3">
    <name type="scientific">Nocardioides euryhalodurans</name>
    <dbReference type="NCBI Taxonomy" id="2518370"/>
    <lineage>
        <taxon>Bacteria</taxon>
        <taxon>Bacillati</taxon>
        <taxon>Actinomycetota</taxon>
        <taxon>Actinomycetes</taxon>
        <taxon>Propionibacteriales</taxon>
        <taxon>Nocardioidaceae</taxon>
        <taxon>Nocardioides</taxon>
    </lineage>
</organism>
<dbReference type="KEGG" id="noy:EXE57_06800"/>
<feature type="domain" description="SnoaL-like" evidence="1">
    <location>
        <begin position="12"/>
        <end position="103"/>
    </location>
</feature>
<dbReference type="OrthoDB" id="3827981at2"/>
<protein>
    <submittedName>
        <fullName evidence="2">Nuclear transport factor 2 family protein</fullName>
    </submittedName>
</protein>
<dbReference type="Proteomes" id="UP000294894">
    <property type="component" value="Chromosome"/>
</dbReference>
<keyword evidence="3" id="KW-1185">Reference proteome</keyword>
<dbReference type="RefSeq" id="WP_135075457.1">
    <property type="nucleotide sequence ID" value="NZ_CP038267.1"/>
</dbReference>
<dbReference type="Pfam" id="PF12680">
    <property type="entry name" value="SnoaL_2"/>
    <property type="match status" value="1"/>
</dbReference>
<name>A0A4P7GJR7_9ACTN</name>
<sequence>MTAGRGRVAHHVAAFDEAVASGDWASFATRFAEDAVLDFVGVPAGPFVGRAAIAAAYDAQPPTDTMDLLGVETDGDVDVARFVWRAGGTGTMRFTWRDGTIARLVVAFDA</sequence>
<dbReference type="Gene3D" id="3.10.450.50">
    <property type="match status" value="1"/>
</dbReference>
<dbReference type="AlphaFoldDB" id="A0A4P7GJR7"/>
<gene>
    <name evidence="2" type="ORF">EXE57_06800</name>
</gene>
<dbReference type="InterPro" id="IPR032710">
    <property type="entry name" value="NTF2-like_dom_sf"/>
</dbReference>